<keyword evidence="2" id="KW-0812">Transmembrane</keyword>
<dbReference type="InterPro" id="IPR001251">
    <property type="entry name" value="CRAL-TRIO_dom"/>
</dbReference>
<dbReference type="EMBL" id="HBHK01006665">
    <property type="protein sequence ID" value="CAD9672698.1"/>
    <property type="molecule type" value="Transcribed_RNA"/>
</dbReference>
<proteinExistence type="predicted"/>
<dbReference type="Pfam" id="PF00650">
    <property type="entry name" value="CRAL_TRIO"/>
    <property type="match status" value="1"/>
</dbReference>
<dbReference type="InterPro" id="IPR036865">
    <property type="entry name" value="CRAL-TRIO_dom_sf"/>
</dbReference>
<dbReference type="EMBL" id="HBHK01006667">
    <property type="protein sequence ID" value="CAD9672702.1"/>
    <property type="molecule type" value="Transcribed_RNA"/>
</dbReference>
<feature type="compositionally biased region" description="Basic and acidic residues" evidence="1">
    <location>
        <begin position="21"/>
        <end position="32"/>
    </location>
</feature>
<accession>A0A7S2RJ71</accession>
<dbReference type="InterPro" id="IPR036273">
    <property type="entry name" value="CRAL/TRIO_N_dom_sf"/>
</dbReference>
<sequence length="903" mass="103698">MQGWGENGEDSCSNDEVASMRSDDSKRSRASEKSSGNVQRLLPAKDREHIKDMDNKIVRLRDMLLSSKETSDLLGQRGANDSQLRRYIRARDGDVNAAFEQAKKVLHWRKDHKVGEIVQRNSEFVAQDRWGSVYWHGKDIYGRPILVVRGCRHDPSLFGTETTLRFLIWKLEKQLEQSEVDDIVVILDCINMTRHNLDTKMFRIVIPVLLNYYPERLGACLVYPTSQIMWLLWKMVSKTLDDKTEKKFVFIREQKRDNKFLRLIREDQLQERFGGKCNQEFGVSGLALVPPEALEEEDKRATINRAASCVGPGAFELSKDETTDELDPASAIRNHRGSFFDEEGNEEFKQFLDKREAEVDRFQFRLRYQVSHYQAEEISTDSDDTDNLSTVTDQGRSPRSDTGASVRRRDLVRTSASEAGESKRGKRALIKRFIRRHIRRKKTEESIIDDVSIPSVRSTPVAHDDKLKADSMASRQSEIKDIEELTEASEVAPTRKLNRLVSEHTQFLLDKVKFVMEAGASMRKVKRDDTSLETNTWSEVSADKFETRIGPDYKKNRKKATSGPSIYDCVCCDVWTLDSKRPHIASYMQLPDLAKKRPLSKREALAPIPELLIVNMMMPSYQPSGPFSKKRIDGPGQSIVMFAKLSDWAKTHPDDPAVQLWSRFVHVYEEDPFRERLKMITRLENPDEVPLGRIERALASKYNGTPWLVRPEYEFHKGRGYFEIDIDYHLFKYFVLSNALPALDRIHNSILDCALIIQAERDDEMPERVLICATIRNLNLKEAPAIDLVLMDKSKNRPSFEKMGASFIDRDGQVHSFGEKQTRKSVRMAPKSSSRSSAIERSATPPTAQPTTCSNLEGETEISTRNKLVCLIKRLNSSFMFFSFTIALLVVITSYLLRDTLFY</sequence>
<name>A0A7S2RJ71_9STRA</name>
<evidence type="ECO:0000313" key="7">
    <source>
        <dbReference type="EMBL" id="CAD9672702.1"/>
    </source>
</evidence>
<evidence type="ECO:0000313" key="5">
    <source>
        <dbReference type="EMBL" id="CAD9672698.1"/>
    </source>
</evidence>
<feature type="compositionally biased region" description="Polar residues" evidence="1">
    <location>
        <begin position="394"/>
        <end position="403"/>
    </location>
</feature>
<dbReference type="Pfam" id="PF07059">
    <property type="entry name" value="EDR2_C"/>
    <property type="match status" value="1"/>
</dbReference>
<feature type="region of interest" description="Disordered" evidence="1">
    <location>
        <begin position="376"/>
        <end position="423"/>
    </location>
</feature>
<dbReference type="EMBL" id="HBHK01006666">
    <property type="protein sequence ID" value="CAD9672700.1"/>
    <property type="molecule type" value="Transcribed_RNA"/>
</dbReference>
<evidence type="ECO:0000256" key="1">
    <source>
        <dbReference type="SAM" id="MobiDB-lite"/>
    </source>
</evidence>
<dbReference type="SUPFAM" id="SSF52087">
    <property type="entry name" value="CRAL/TRIO domain"/>
    <property type="match status" value="1"/>
</dbReference>
<feature type="region of interest" description="Disordered" evidence="1">
    <location>
        <begin position="1"/>
        <end position="46"/>
    </location>
</feature>
<organism evidence="6">
    <name type="scientific">Mucochytrium quahogii</name>
    <dbReference type="NCBI Taxonomy" id="96639"/>
    <lineage>
        <taxon>Eukaryota</taxon>
        <taxon>Sar</taxon>
        <taxon>Stramenopiles</taxon>
        <taxon>Bigyra</taxon>
        <taxon>Labyrinthulomycetes</taxon>
        <taxon>Thraustochytrida</taxon>
        <taxon>Thraustochytriidae</taxon>
        <taxon>Mucochytrium</taxon>
    </lineage>
</organism>
<feature type="compositionally biased region" description="Low complexity" evidence="1">
    <location>
        <begin position="827"/>
        <end position="843"/>
    </location>
</feature>
<evidence type="ECO:0000259" key="3">
    <source>
        <dbReference type="PROSITE" id="PS50191"/>
    </source>
</evidence>
<evidence type="ECO:0000313" key="6">
    <source>
        <dbReference type="EMBL" id="CAD9672700.1"/>
    </source>
</evidence>
<feature type="compositionally biased region" description="Polar residues" evidence="1">
    <location>
        <begin position="844"/>
        <end position="857"/>
    </location>
</feature>
<dbReference type="AlphaFoldDB" id="A0A7S2RJ71"/>
<dbReference type="CDD" id="cd00170">
    <property type="entry name" value="SEC14"/>
    <property type="match status" value="1"/>
</dbReference>
<reference evidence="6" key="1">
    <citation type="submission" date="2021-01" db="EMBL/GenBank/DDBJ databases">
        <authorList>
            <person name="Corre E."/>
            <person name="Pelletier E."/>
            <person name="Niang G."/>
            <person name="Scheremetjew M."/>
            <person name="Finn R."/>
            <person name="Kale V."/>
            <person name="Holt S."/>
            <person name="Cochrane G."/>
            <person name="Meng A."/>
            <person name="Brown T."/>
            <person name="Cohen L."/>
        </authorList>
    </citation>
    <scope>NUCLEOTIDE SEQUENCE</scope>
    <source>
        <strain evidence="6">NY070348D</strain>
    </source>
</reference>
<dbReference type="EMBL" id="HBHK01006664">
    <property type="protein sequence ID" value="CAD9672696.1"/>
    <property type="molecule type" value="Transcribed_RNA"/>
</dbReference>
<dbReference type="SUPFAM" id="SSF46938">
    <property type="entry name" value="CRAL/TRIO N-terminal domain"/>
    <property type="match status" value="1"/>
</dbReference>
<dbReference type="SMART" id="SM00516">
    <property type="entry name" value="SEC14"/>
    <property type="match status" value="1"/>
</dbReference>
<feature type="transmembrane region" description="Helical" evidence="2">
    <location>
        <begin position="879"/>
        <end position="897"/>
    </location>
</feature>
<dbReference type="PROSITE" id="PS50191">
    <property type="entry name" value="CRAL_TRIO"/>
    <property type="match status" value="1"/>
</dbReference>
<keyword evidence="2" id="KW-1133">Transmembrane helix</keyword>
<evidence type="ECO:0000313" key="4">
    <source>
        <dbReference type="EMBL" id="CAD9672696.1"/>
    </source>
</evidence>
<feature type="domain" description="CRAL-TRIO" evidence="3">
    <location>
        <begin position="135"/>
        <end position="281"/>
    </location>
</feature>
<protein>
    <recommendedName>
        <fullName evidence="3">CRAL-TRIO domain-containing protein</fullName>
    </recommendedName>
</protein>
<feature type="region of interest" description="Disordered" evidence="1">
    <location>
        <begin position="819"/>
        <end position="857"/>
    </location>
</feature>
<evidence type="ECO:0000256" key="2">
    <source>
        <dbReference type="SAM" id="Phobius"/>
    </source>
</evidence>
<dbReference type="PANTHER" id="PTHR31558">
    <property type="entry name" value="CW14 PROTEIN"/>
    <property type="match status" value="1"/>
</dbReference>
<dbReference type="Gene3D" id="3.40.525.10">
    <property type="entry name" value="CRAL-TRIO lipid binding domain"/>
    <property type="match status" value="1"/>
</dbReference>
<dbReference type="InterPro" id="IPR009769">
    <property type="entry name" value="EDR2_C"/>
</dbReference>
<dbReference type="PANTHER" id="PTHR31558:SF3">
    <property type="entry name" value="CW14 PROTEIN"/>
    <property type="match status" value="1"/>
</dbReference>
<keyword evidence="2" id="KW-0472">Membrane</keyword>
<gene>
    <name evidence="4" type="ORF">QSP1433_LOCUS4035</name>
    <name evidence="5" type="ORF">QSP1433_LOCUS4036</name>
    <name evidence="6" type="ORF">QSP1433_LOCUS4037</name>
    <name evidence="7" type="ORF">QSP1433_LOCUS4038</name>
</gene>